<dbReference type="PANTHER" id="PTHR13624:SF4">
    <property type="entry name" value="TRANSMEMBRANE PROTEIN 161A"/>
    <property type="match status" value="1"/>
</dbReference>
<evidence type="ECO:0000313" key="11">
    <source>
        <dbReference type="Ensembl" id="ENSCPGP00000007147.1"/>
    </source>
</evidence>
<dbReference type="PANTHER" id="PTHR13624">
    <property type="entry name" value="RE42071P"/>
    <property type="match status" value="1"/>
</dbReference>
<keyword evidence="5 10" id="KW-1133">Transmembrane helix</keyword>
<comment type="subcellular location">
    <subcellularLocation>
        <location evidence="1">Membrane</location>
        <topology evidence="1">Multi-pass membrane protein</topology>
    </subcellularLocation>
</comment>
<evidence type="ECO:0000256" key="1">
    <source>
        <dbReference type="ARBA" id="ARBA00004141"/>
    </source>
</evidence>
<keyword evidence="6 10" id="KW-0472">Membrane</keyword>
<keyword evidence="12" id="KW-1185">Reference proteome</keyword>
<keyword evidence="3 10" id="KW-0812">Transmembrane</keyword>
<evidence type="ECO:0000313" key="12">
    <source>
        <dbReference type="Proteomes" id="UP000694419"/>
    </source>
</evidence>
<feature type="transmembrane region" description="Helical" evidence="10">
    <location>
        <begin position="188"/>
        <end position="207"/>
    </location>
</feature>
<dbReference type="GO" id="GO:0016020">
    <property type="term" value="C:membrane"/>
    <property type="evidence" value="ECO:0007669"/>
    <property type="project" value="UniProtKB-SubCell"/>
</dbReference>
<feature type="transmembrane region" description="Helical" evidence="10">
    <location>
        <begin position="20"/>
        <end position="38"/>
    </location>
</feature>
<evidence type="ECO:0000256" key="7">
    <source>
        <dbReference type="ARBA" id="ARBA00023180"/>
    </source>
</evidence>
<protein>
    <recommendedName>
        <fullName evidence="8">Transmembrane protein 161A</fullName>
    </recommendedName>
</protein>
<feature type="compositionally biased region" description="Low complexity" evidence="9">
    <location>
        <begin position="285"/>
        <end position="301"/>
    </location>
</feature>
<name>A0A8C3PJX2_9CHAR</name>
<dbReference type="Proteomes" id="UP000694419">
    <property type="component" value="Unplaced"/>
</dbReference>
<feature type="compositionally biased region" description="Basic and acidic residues" evidence="9">
    <location>
        <begin position="401"/>
        <end position="421"/>
    </location>
</feature>
<reference evidence="11" key="1">
    <citation type="submission" date="2025-08" db="UniProtKB">
        <authorList>
            <consortium name="Ensembl"/>
        </authorList>
    </citation>
    <scope>IDENTIFICATION</scope>
</reference>
<evidence type="ECO:0000256" key="10">
    <source>
        <dbReference type="SAM" id="Phobius"/>
    </source>
</evidence>
<dbReference type="Ensembl" id="ENSCPGT00000007860.1">
    <property type="protein sequence ID" value="ENSCPGP00000007147.1"/>
    <property type="gene ID" value="ENSCPGG00000005118.1"/>
</dbReference>
<dbReference type="AlphaFoldDB" id="A0A8C3PJX2"/>
<organism evidence="11 12">
    <name type="scientific">Calidris pygmaea</name>
    <name type="common">Spoon-billed sandpiper</name>
    <dbReference type="NCBI Taxonomy" id="425635"/>
    <lineage>
        <taxon>Eukaryota</taxon>
        <taxon>Metazoa</taxon>
        <taxon>Chordata</taxon>
        <taxon>Craniata</taxon>
        <taxon>Vertebrata</taxon>
        <taxon>Euteleostomi</taxon>
        <taxon>Archelosauria</taxon>
        <taxon>Archosauria</taxon>
        <taxon>Dinosauria</taxon>
        <taxon>Saurischia</taxon>
        <taxon>Theropoda</taxon>
        <taxon>Coelurosauria</taxon>
        <taxon>Aves</taxon>
        <taxon>Neognathae</taxon>
        <taxon>Neoaves</taxon>
        <taxon>Charadriiformes</taxon>
        <taxon>Scolopacidae</taxon>
        <taxon>Calidris</taxon>
    </lineage>
</organism>
<evidence type="ECO:0000256" key="5">
    <source>
        <dbReference type="ARBA" id="ARBA00022989"/>
    </source>
</evidence>
<feature type="transmembrane region" description="Helical" evidence="10">
    <location>
        <begin position="156"/>
        <end position="176"/>
    </location>
</feature>
<evidence type="ECO:0000256" key="2">
    <source>
        <dbReference type="ARBA" id="ARBA00009706"/>
    </source>
</evidence>
<comment type="similarity">
    <text evidence="2">Belongs to the TMEM161 family.</text>
</comment>
<dbReference type="InterPro" id="IPR019395">
    <property type="entry name" value="Transmembrane_161A/B"/>
</dbReference>
<feature type="region of interest" description="Disordered" evidence="9">
    <location>
        <begin position="373"/>
        <end position="447"/>
    </location>
</feature>
<reference evidence="11" key="2">
    <citation type="submission" date="2025-09" db="UniProtKB">
        <authorList>
            <consortium name="Ensembl"/>
        </authorList>
    </citation>
    <scope>IDENTIFICATION</scope>
</reference>
<dbReference type="Pfam" id="PF10268">
    <property type="entry name" value="Tmemb_161AB"/>
    <property type="match status" value="1"/>
</dbReference>
<evidence type="ECO:0000256" key="3">
    <source>
        <dbReference type="ARBA" id="ARBA00022692"/>
    </source>
</evidence>
<feature type="transmembrane region" description="Helical" evidence="10">
    <location>
        <begin position="125"/>
        <end position="144"/>
    </location>
</feature>
<accession>A0A8C3PJX2</accession>
<evidence type="ECO:0000256" key="9">
    <source>
        <dbReference type="SAM" id="MobiDB-lite"/>
    </source>
</evidence>
<keyword evidence="7" id="KW-0325">Glycoprotein</keyword>
<sequence length="447" mass="47569">MPPPPPPPKGSGVPGCPPPAQAVMGVQVVVSLLAASLMQKMAPHCSFARWLLCNGSLFRYKHPSEEELCALAGKQRPKGRRDRRMNGVTDDKPLSVPRDIDLRLDTSPITAVDALVLRYFLDYQWFVDFAVYSTAVYVFTEGYYCLVDPQKETNIGVLWCLLTVVFSIKVFFMVMRHYFRSEEGGERSVCLTFAFFFLLLAMVALVIREDYLEFGLEPGGCKGGWGELGGWVGGQGGCGHPAHGGVAPRRAGRRQHQPGEHPEAAGLGVDVAPRQVGLQGGAGGPVLLPGRLPDLPGAAPGPDAPRRSPDGGRQAPDPGPAPREFPGARPGGGDVDQAHLPGFPAPRAHGQADGADHVGLCLQHHAPLDHRWPLPVAPGCHPSPPPGVPGPGRALGGADEEGSRAHRRPGDPAQDHQDLLLRLRGQPAIPGTHHPHPPLCAAPQDAG</sequence>
<evidence type="ECO:0000256" key="8">
    <source>
        <dbReference type="ARBA" id="ARBA00040182"/>
    </source>
</evidence>
<feature type="region of interest" description="Disordered" evidence="9">
    <location>
        <begin position="241"/>
        <end position="351"/>
    </location>
</feature>
<proteinExistence type="inferred from homology"/>
<evidence type="ECO:0000256" key="6">
    <source>
        <dbReference type="ARBA" id="ARBA00023136"/>
    </source>
</evidence>
<evidence type="ECO:0000256" key="4">
    <source>
        <dbReference type="ARBA" id="ARBA00022729"/>
    </source>
</evidence>
<keyword evidence="4" id="KW-0732">Signal</keyword>